<dbReference type="PANTHER" id="PTHR35526:SF3">
    <property type="entry name" value="ANTI-SIGMA-F FACTOR RSBW"/>
    <property type="match status" value="1"/>
</dbReference>
<sequence length="152" mass="16239">MSPTPTVSATYTTLLPADTAWLSGVRRLTSARLRHWGLGSGTVEDAVLIADELFANAVQHGSASARDEVSLSLALGHGELRIAIADTSSLTPRCRQPSEDEECGRGLLLIEAVADKWGTEPVGCGKATWAVLVLWPCPPPQQQEPQTAAWPR</sequence>
<dbReference type="InterPro" id="IPR036890">
    <property type="entry name" value="HATPase_C_sf"/>
</dbReference>
<dbReference type="InterPro" id="IPR050267">
    <property type="entry name" value="Anti-sigma-factor_SerPK"/>
</dbReference>
<dbReference type="SUPFAM" id="SSF55874">
    <property type="entry name" value="ATPase domain of HSP90 chaperone/DNA topoisomerase II/histidine kinase"/>
    <property type="match status" value="1"/>
</dbReference>
<evidence type="ECO:0000259" key="2">
    <source>
        <dbReference type="Pfam" id="PF13581"/>
    </source>
</evidence>
<dbReference type="PANTHER" id="PTHR35526">
    <property type="entry name" value="ANTI-SIGMA-F FACTOR RSBW-RELATED"/>
    <property type="match status" value="1"/>
</dbReference>
<dbReference type="EMBL" id="JAJAGO010000003">
    <property type="protein sequence ID" value="MCT2589811.1"/>
    <property type="molecule type" value="Genomic_DNA"/>
</dbReference>
<protein>
    <submittedName>
        <fullName evidence="3">ATP-binding protein</fullName>
    </submittedName>
</protein>
<dbReference type="Proteomes" id="UP001156389">
    <property type="component" value="Unassembled WGS sequence"/>
</dbReference>
<reference evidence="3 4" key="1">
    <citation type="submission" date="2021-10" db="EMBL/GenBank/DDBJ databases">
        <title>Streptomyces gossypii sp. nov., isolated from soil collected from cotton field.</title>
        <authorList>
            <person name="Ge X."/>
            <person name="Chen X."/>
            <person name="Liu W."/>
        </authorList>
    </citation>
    <scope>NUCLEOTIDE SEQUENCE [LARGE SCALE GENOMIC DNA]</scope>
    <source>
        <strain evidence="3 4">N2-109</strain>
    </source>
</reference>
<dbReference type="Gene3D" id="3.30.565.10">
    <property type="entry name" value="Histidine kinase-like ATPase, C-terminal domain"/>
    <property type="match status" value="1"/>
</dbReference>
<evidence type="ECO:0000313" key="3">
    <source>
        <dbReference type="EMBL" id="MCT2589811.1"/>
    </source>
</evidence>
<dbReference type="Pfam" id="PF13581">
    <property type="entry name" value="HATPase_c_2"/>
    <property type="match status" value="1"/>
</dbReference>
<accession>A0ABT2JQ00</accession>
<evidence type="ECO:0000313" key="4">
    <source>
        <dbReference type="Proteomes" id="UP001156389"/>
    </source>
</evidence>
<dbReference type="CDD" id="cd16936">
    <property type="entry name" value="HATPase_RsbW-like"/>
    <property type="match status" value="1"/>
</dbReference>
<keyword evidence="3" id="KW-0547">Nucleotide-binding</keyword>
<dbReference type="RefSeq" id="WP_260216815.1">
    <property type="nucleotide sequence ID" value="NZ_JAJAGO010000003.1"/>
</dbReference>
<proteinExistence type="predicted"/>
<evidence type="ECO:0000256" key="1">
    <source>
        <dbReference type="ARBA" id="ARBA00022527"/>
    </source>
</evidence>
<comment type="caution">
    <text evidence="3">The sequence shown here is derived from an EMBL/GenBank/DDBJ whole genome shotgun (WGS) entry which is preliminary data.</text>
</comment>
<dbReference type="InterPro" id="IPR003594">
    <property type="entry name" value="HATPase_dom"/>
</dbReference>
<dbReference type="GO" id="GO:0005524">
    <property type="term" value="F:ATP binding"/>
    <property type="evidence" value="ECO:0007669"/>
    <property type="project" value="UniProtKB-KW"/>
</dbReference>
<keyword evidence="1" id="KW-0808">Transferase</keyword>
<organism evidence="3 4">
    <name type="scientific">Streptomyces gossypii</name>
    <dbReference type="NCBI Taxonomy" id="2883101"/>
    <lineage>
        <taxon>Bacteria</taxon>
        <taxon>Bacillati</taxon>
        <taxon>Actinomycetota</taxon>
        <taxon>Actinomycetes</taxon>
        <taxon>Kitasatosporales</taxon>
        <taxon>Streptomycetaceae</taxon>
        <taxon>Streptomyces</taxon>
    </lineage>
</organism>
<name>A0ABT2JQ00_9ACTN</name>
<keyword evidence="4" id="KW-1185">Reference proteome</keyword>
<gene>
    <name evidence="3" type="ORF">LHJ74_07765</name>
</gene>
<keyword evidence="1" id="KW-0418">Kinase</keyword>
<keyword evidence="3" id="KW-0067">ATP-binding</keyword>
<keyword evidence="1" id="KW-0723">Serine/threonine-protein kinase</keyword>
<feature type="domain" description="Histidine kinase/HSP90-like ATPase" evidence="2">
    <location>
        <begin position="15"/>
        <end position="117"/>
    </location>
</feature>